<keyword evidence="3" id="KW-1185">Reference proteome</keyword>
<dbReference type="SMART" id="SM00324">
    <property type="entry name" value="RhoGAP"/>
    <property type="match status" value="1"/>
</dbReference>
<dbReference type="EMBL" id="LHPF02000030">
    <property type="protein sequence ID" value="PSC69082.1"/>
    <property type="molecule type" value="Genomic_DNA"/>
</dbReference>
<dbReference type="Pfam" id="PF00620">
    <property type="entry name" value="RhoGAP"/>
    <property type="match status" value="1"/>
</dbReference>
<evidence type="ECO:0000313" key="3">
    <source>
        <dbReference type="Proteomes" id="UP000239649"/>
    </source>
</evidence>
<reference evidence="2 3" key="1">
    <citation type="journal article" date="2018" name="Plant J.">
        <title>Genome sequences of Chlorella sorokiniana UTEX 1602 and Micractinium conductrix SAG 241.80: implications to maltose excretion by a green alga.</title>
        <authorList>
            <person name="Arriola M.B."/>
            <person name="Velmurugan N."/>
            <person name="Zhang Y."/>
            <person name="Plunkett M.H."/>
            <person name="Hondzo H."/>
            <person name="Barney B.M."/>
        </authorList>
    </citation>
    <scope>NUCLEOTIDE SEQUENCE [LARGE SCALE GENOMIC DNA]</scope>
    <source>
        <strain evidence="2 3">SAG 241.80</strain>
    </source>
</reference>
<feature type="domain" description="Rho-GAP" evidence="1">
    <location>
        <begin position="15"/>
        <end position="206"/>
    </location>
</feature>
<dbReference type="OrthoDB" id="524326at2759"/>
<proteinExistence type="predicted"/>
<dbReference type="STRING" id="554055.A0A2P6V4R7"/>
<sequence>MQAAGSTKAGPAFGRALRELAAAGQGPPVVLQDCLRWLALRGLTTPRLFTAPPVALDRKLLALRHLYDTGRRPLRSKSCRDKDPQLIANLLLLWLGSLPEPLFPTALIPELVDSQQSDYYSERVSSVRALLKRSESNVVEALFPLFELLHHYWINQADRDSCLQQLGRLLSPAVFGTPAEHGLPAEDGGLLSDTVEMLIAEYRPLFTQPFNLRRYEADSARQAAAEAQRAEAAASTVASTPMSSPLLTPIRCERLSVMQPEGASPFSDCCGTPLPASPVSLCLAAAMDASGGDTLGASPPFSPMVASPRQRPAPGFAAFQQHPGAAAADVGADDEEHYHLEQAFSSMLDATVSGMLFDLPLPGDGGDGGDCGGLEHPGSPVAVVRDLNSDGGDTDGSDCDAPLTSASHAFAWARSPHAPHGVATC</sequence>
<evidence type="ECO:0000313" key="2">
    <source>
        <dbReference type="EMBL" id="PSC69082.1"/>
    </source>
</evidence>
<gene>
    <name evidence="2" type="ORF">C2E20_7422</name>
</gene>
<dbReference type="SUPFAM" id="SSF48350">
    <property type="entry name" value="GTPase activation domain, GAP"/>
    <property type="match status" value="1"/>
</dbReference>
<accession>A0A2P6V4R7</accession>
<dbReference type="InterPro" id="IPR008936">
    <property type="entry name" value="Rho_GTPase_activation_prot"/>
</dbReference>
<dbReference type="InterPro" id="IPR000198">
    <property type="entry name" value="RhoGAP_dom"/>
</dbReference>
<dbReference type="GO" id="GO:0007165">
    <property type="term" value="P:signal transduction"/>
    <property type="evidence" value="ECO:0007669"/>
    <property type="project" value="InterPro"/>
</dbReference>
<dbReference type="PROSITE" id="PS50238">
    <property type="entry name" value="RHOGAP"/>
    <property type="match status" value="1"/>
</dbReference>
<protein>
    <submittedName>
        <fullName evidence="2">Rho GTPase-activating 4 isoform X2</fullName>
    </submittedName>
</protein>
<dbReference type="Gene3D" id="1.10.555.10">
    <property type="entry name" value="Rho GTPase activation protein"/>
    <property type="match status" value="1"/>
</dbReference>
<organism evidence="2 3">
    <name type="scientific">Micractinium conductrix</name>
    <dbReference type="NCBI Taxonomy" id="554055"/>
    <lineage>
        <taxon>Eukaryota</taxon>
        <taxon>Viridiplantae</taxon>
        <taxon>Chlorophyta</taxon>
        <taxon>core chlorophytes</taxon>
        <taxon>Trebouxiophyceae</taxon>
        <taxon>Chlorellales</taxon>
        <taxon>Chlorellaceae</taxon>
        <taxon>Chlorella clade</taxon>
        <taxon>Micractinium</taxon>
    </lineage>
</organism>
<evidence type="ECO:0000259" key="1">
    <source>
        <dbReference type="PROSITE" id="PS50238"/>
    </source>
</evidence>
<dbReference type="Proteomes" id="UP000239649">
    <property type="component" value="Unassembled WGS sequence"/>
</dbReference>
<name>A0A2P6V4R7_9CHLO</name>
<dbReference type="AlphaFoldDB" id="A0A2P6V4R7"/>
<comment type="caution">
    <text evidence="2">The sequence shown here is derived from an EMBL/GenBank/DDBJ whole genome shotgun (WGS) entry which is preliminary data.</text>
</comment>